<dbReference type="EMBL" id="QUMO01000005">
    <property type="protein sequence ID" value="REF84186.1"/>
    <property type="molecule type" value="Genomic_DNA"/>
</dbReference>
<reference evidence="2 3" key="1">
    <citation type="submission" date="2018-08" db="EMBL/GenBank/DDBJ databases">
        <title>Genomic Encyclopedia of Type Strains, Phase IV (KMG-IV): sequencing the most valuable type-strain genomes for metagenomic binning, comparative biology and taxonomic classification.</title>
        <authorList>
            <person name="Goeker M."/>
        </authorList>
    </citation>
    <scope>NUCLEOTIDE SEQUENCE [LARGE SCALE GENOMIC DNA]</scope>
    <source>
        <strain evidence="2 3">BW863</strain>
    </source>
</reference>
<evidence type="ECO:0000313" key="2">
    <source>
        <dbReference type="EMBL" id="REF84186.1"/>
    </source>
</evidence>
<organism evidence="2 3">
    <name type="scientific">Methylovirgula ligni</name>
    <dbReference type="NCBI Taxonomy" id="569860"/>
    <lineage>
        <taxon>Bacteria</taxon>
        <taxon>Pseudomonadati</taxon>
        <taxon>Pseudomonadota</taxon>
        <taxon>Alphaproteobacteria</taxon>
        <taxon>Hyphomicrobiales</taxon>
        <taxon>Beijerinckiaceae</taxon>
        <taxon>Methylovirgula</taxon>
    </lineage>
</organism>
<keyword evidence="1" id="KW-0472">Membrane</keyword>
<keyword evidence="3" id="KW-1185">Reference proteome</keyword>
<keyword evidence="1" id="KW-1133">Transmembrane helix</keyword>
<feature type="transmembrane region" description="Helical" evidence="1">
    <location>
        <begin position="22"/>
        <end position="44"/>
    </location>
</feature>
<name>A0A3D9YNM4_9HYPH</name>
<comment type="caution">
    <text evidence="2">The sequence shown here is derived from an EMBL/GenBank/DDBJ whole genome shotgun (WGS) entry which is preliminary data.</text>
</comment>
<proteinExistence type="predicted"/>
<evidence type="ECO:0000313" key="3">
    <source>
        <dbReference type="Proteomes" id="UP000256900"/>
    </source>
</evidence>
<dbReference type="RefSeq" id="WP_115837540.1">
    <property type="nucleotide sequence ID" value="NZ_CP025086.1"/>
</dbReference>
<keyword evidence="1" id="KW-0812">Transmembrane</keyword>
<protein>
    <submittedName>
        <fullName evidence="2">Uncharacterized protein</fullName>
    </submittedName>
</protein>
<accession>A0A3D9YNM4</accession>
<dbReference type="Proteomes" id="UP000256900">
    <property type="component" value="Unassembled WGS sequence"/>
</dbReference>
<dbReference type="AlphaFoldDB" id="A0A3D9YNM4"/>
<evidence type="ECO:0000256" key="1">
    <source>
        <dbReference type="SAM" id="Phobius"/>
    </source>
</evidence>
<dbReference type="OrthoDB" id="8456271at2"/>
<sequence length="294" mass="30863">MSDAYHGEEGPVLARGPAGQDVLRLALLSFAAVIAVALAVAFFLDAGRQAAETQSAEAPNVTAPEPPAAEPLALARGTIEKEIAHDAPDYAVFFARLQSALPSQYDAILDDFAKESLDGKDVRNVDSLLSQAVREVRVSNGILAAKADGPALARIFDVQLAMMQALAATDAKLCVDFLYGGASEAFFTFSATHRPLVADMAIAGLDAIVSGRTNGIQRDPPGDADFSQLSSAMKAQGVNDAEVAAILDGKQPNPPIPDARMCAVGQIYLKTLASLPEQARLRIYALAVSLMARS</sequence>
<gene>
    <name evidence="2" type="ORF">DES32_3033</name>
</gene>